<keyword evidence="11" id="KW-0739">Sodium transport</keyword>
<keyword evidence="10 14" id="KW-0472">Membrane</keyword>
<organism evidence="15">
    <name type="scientific">uncultured Rubrobacteraceae bacterium</name>
    <dbReference type="NCBI Taxonomy" id="349277"/>
    <lineage>
        <taxon>Bacteria</taxon>
        <taxon>Bacillati</taxon>
        <taxon>Actinomycetota</taxon>
        <taxon>Rubrobacteria</taxon>
        <taxon>Rubrobacterales</taxon>
        <taxon>Rubrobacteraceae</taxon>
        <taxon>environmental samples</taxon>
    </lineage>
</organism>
<feature type="transmembrane region" description="Helical" evidence="14">
    <location>
        <begin position="68"/>
        <end position="92"/>
    </location>
</feature>
<feature type="transmembrane region" description="Helical" evidence="14">
    <location>
        <begin position="264"/>
        <end position="287"/>
    </location>
</feature>
<dbReference type="InterPro" id="IPR001734">
    <property type="entry name" value="Na/solute_symporter"/>
</dbReference>
<keyword evidence="4" id="KW-1003">Cell membrane</keyword>
<dbReference type="GO" id="GO:0046942">
    <property type="term" value="P:carboxylic acid transport"/>
    <property type="evidence" value="ECO:0007669"/>
    <property type="project" value="UniProtKB-ARBA"/>
</dbReference>
<keyword evidence="9" id="KW-0406">Ion transport</keyword>
<feature type="transmembrane region" description="Helical" evidence="14">
    <location>
        <begin position="223"/>
        <end position="243"/>
    </location>
</feature>
<dbReference type="PROSITE" id="PS00456">
    <property type="entry name" value="NA_SOLUT_SYMP_1"/>
    <property type="match status" value="1"/>
</dbReference>
<dbReference type="InterPro" id="IPR038377">
    <property type="entry name" value="Na/Glc_symporter_sf"/>
</dbReference>
<dbReference type="PROSITE" id="PS50283">
    <property type="entry name" value="NA_SOLUT_SYMP_3"/>
    <property type="match status" value="1"/>
</dbReference>
<reference evidence="15" key="1">
    <citation type="submission" date="2020-02" db="EMBL/GenBank/DDBJ databases">
        <authorList>
            <person name="Meier V. D."/>
        </authorList>
    </citation>
    <scope>NUCLEOTIDE SEQUENCE</scope>
    <source>
        <strain evidence="15">AVDCRST_MAG14</strain>
    </source>
</reference>
<comment type="similarity">
    <text evidence="2 13">Belongs to the sodium:solute symporter (SSF) (TC 2.A.21) family.</text>
</comment>
<protein>
    <submittedName>
        <fullName evidence="15">Sodium/proline symporter</fullName>
    </submittedName>
</protein>
<dbReference type="GO" id="GO:0005886">
    <property type="term" value="C:plasma membrane"/>
    <property type="evidence" value="ECO:0007669"/>
    <property type="project" value="UniProtKB-SubCell"/>
</dbReference>
<dbReference type="InterPro" id="IPR050277">
    <property type="entry name" value="Sodium:Solute_Symporter"/>
</dbReference>
<evidence type="ECO:0000256" key="14">
    <source>
        <dbReference type="SAM" id="Phobius"/>
    </source>
</evidence>
<dbReference type="PANTHER" id="PTHR48086:SF3">
    <property type="entry name" value="SODIUM_PROLINE SYMPORTER"/>
    <property type="match status" value="1"/>
</dbReference>
<evidence type="ECO:0000256" key="6">
    <source>
        <dbReference type="ARBA" id="ARBA00022847"/>
    </source>
</evidence>
<keyword evidence="8" id="KW-0915">Sodium</keyword>
<feature type="transmembrane region" description="Helical" evidence="14">
    <location>
        <begin position="117"/>
        <end position="142"/>
    </location>
</feature>
<feature type="transmembrane region" description="Helical" evidence="14">
    <location>
        <begin position="148"/>
        <end position="166"/>
    </location>
</feature>
<name>A0A6J4QU02_9ACTN</name>
<comment type="subcellular location">
    <subcellularLocation>
        <location evidence="1">Cell membrane</location>
        <topology evidence="1">Multi-pass membrane protein</topology>
    </subcellularLocation>
</comment>
<evidence type="ECO:0000256" key="3">
    <source>
        <dbReference type="ARBA" id="ARBA00022448"/>
    </source>
</evidence>
<dbReference type="InterPro" id="IPR018212">
    <property type="entry name" value="Na/solute_symporter_CS"/>
</dbReference>
<evidence type="ECO:0000256" key="5">
    <source>
        <dbReference type="ARBA" id="ARBA00022692"/>
    </source>
</evidence>
<keyword evidence="7 14" id="KW-1133">Transmembrane helix</keyword>
<evidence type="ECO:0000256" key="8">
    <source>
        <dbReference type="ARBA" id="ARBA00023053"/>
    </source>
</evidence>
<keyword evidence="3" id="KW-0813">Transport</keyword>
<feature type="transmembrane region" description="Helical" evidence="14">
    <location>
        <begin position="410"/>
        <end position="434"/>
    </location>
</feature>
<evidence type="ECO:0000256" key="1">
    <source>
        <dbReference type="ARBA" id="ARBA00004651"/>
    </source>
</evidence>
<evidence type="ECO:0000256" key="4">
    <source>
        <dbReference type="ARBA" id="ARBA00022475"/>
    </source>
</evidence>
<accession>A0A6J4QU02</accession>
<gene>
    <name evidence="15" type="ORF">AVDCRST_MAG14-859</name>
</gene>
<evidence type="ECO:0000256" key="9">
    <source>
        <dbReference type="ARBA" id="ARBA00023065"/>
    </source>
</evidence>
<dbReference type="AlphaFoldDB" id="A0A6J4QU02"/>
<sequence>MVILFGVGLFIVLQLALGLYVSRKVGGDSTNYIVAGRGLVLPLAAATLMAQAVDSNATLGNTDLSATLGFWAGASLPVGLALCLFITGLFFAKPMNRMGLLTLPDFFRRKYGRTVEVLSSLIMILGFTILLAGNIVAGGYLFEMFLGTSYVVGVLIITLAVLAYTIAGGMFSDTYTSILQLAVAVAGAGALIFYIAFEYGLTIPEGMGPFAFEQLTDPAAGAYVNWATLLALGLGDIVAIDFMQRVFAARNPETAQRACFAGAAGTLIIGVPFAIVALSANDILAAAGVTAEGPVLYALLQDAVPPALAALVLAGIIAASFSTADGAILGTAAVFARNVLNVREEAGSGVRDRLLLVTRVMTIPITLVGIFFAIRVPETGILLTLAFDVLFAGLLVPFVLGLYWTRANGVAALASIVAGTTTRLVFFVLVPTVYAAENTLLYIPNEVFAASFDGLPTLISPLVGLVVFVLVALAPRPAPAPTVLAGWDTRGPRVVMPLVSHSYNRSSNGLPSRTDTR</sequence>
<dbReference type="PANTHER" id="PTHR48086">
    <property type="entry name" value="SODIUM/PROLINE SYMPORTER-RELATED"/>
    <property type="match status" value="1"/>
</dbReference>
<dbReference type="GO" id="GO:0015293">
    <property type="term" value="F:symporter activity"/>
    <property type="evidence" value="ECO:0007669"/>
    <property type="project" value="UniProtKB-KW"/>
</dbReference>
<feature type="transmembrane region" description="Helical" evidence="14">
    <location>
        <begin position="356"/>
        <end position="374"/>
    </location>
</feature>
<evidence type="ECO:0000256" key="12">
    <source>
        <dbReference type="ARBA" id="ARBA00033708"/>
    </source>
</evidence>
<feature type="transmembrane region" description="Helical" evidence="14">
    <location>
        <begin position="380"/>
        <end position="403"/>
    </location>
</feature>
<evidence type="ECO:0000313" key="15">
    <source>
        <dbReference type="EMBL" id="CAA9450554.1"/>
    </source>
</evidence>
<evidence type="ECO:0000256" key="11">
    <source>
        <dbReference type="ARBA" id="ARBA00023201"/>
    </source>
</evidence>
<evidence type="ECO:0000256" key="7">
    <source>
        <dbReference type="ARBA" id="ARBA00022989"/>
    </source>
</evidence>
<evidence type="ECO:0000256" key="2">
    <source>
        <dbReference type="ARBA" id="ARBA00006434"/>
    </source>
</evidence>
<dbReference type="GO" id="GO:0006814">
    <property type="term" value="P:sodium ion transport"/>
    <property type="evidence" value="ECO:0007669"/>
    <property type="project" value="UniProtKB-KW"/>
</dbReference>
<comment type="catalytic activity">
    <reaction evidence="12">
        <text>L-proline(in) + Na(+)(in) = L-proline(out) + Na(+)(out)</text>
        <dbReference type="Rhea" id="RHEA:28967"/>
        <dbReference type="ChEBI" id="CHEBI:29101"/>
        <dbReference type="ChEBI" id="CHEBI:60039"/>
    </reaction>
</comment>
<feature type="transmembrane region" description="Helical" evidence="14">
    <location>
        <begin position="178"/>
        <end position="197"/>
    </location>
</feature>
<evidence type="ECO:0000256" key="10">
    <source>
        <dbReference type="ARBA" id="ARBA00023136"/>
    </source>
</evidence>
<dbReference type="CDD" id="cd11474">
    <property type="entry name" value="SLC5sbd_CHT"/>
    <property type="match status" value="1"/>
</dbReference>
<dbReference type="Gene3D" id="1.20.1730.10">
    <property type="entry name" value="Sodium/glucose cotransporter"/>
    <property type="match status" value="1"/>
</dbReference>
<evidence type="ECO:0000256" key="13">
    <source>
        <dbReference type="RuleBase" id="RU362091"/>
    </source>
</evidence>
<keyword evidence="6" id="KW-0769">Symport</keyword>
<keyword evidence="5 14" id="KW-0812">Transmembrane</keyword>
<feature type="transmembrane region" description="Helical" evidence="14">
    <location>
        <begin position="454"/>
        <end position="474"/>
    </location>
</feature>
<dbReference type="Pfam" id="PF00474">
    <property type="entry name" value="SSF"/>
    <property type="match status" value="1"/>
</dbReference>
<dbReference type="EMBL" id="CADCVG010000036">
    <property type="protein sequence ID" value="CAA9450554.1"/>
    <property type="molecule type" value="Genomic_DNA"/>
</dbReference>
<proteinExistence type="inferred from homology"/>
<feature type="transmembrane region" description="Helical" evidence="14">
    <location>
        <begin position="307"/>
        <end position="335"/>
    </location>
</feature>